<dbReference type="EMBL" id="CP014869">
    <property type="protein sequence ID" value="AMT94271.1"/>
    <property type="molecule type" value="Genomic_DNA"/>
</dbReference>
<dbReference type="Pfam" id="PF18731">
    <property type="entry name" value="HEPN_Swt1"/>
    <property type="match status" value="1"/>
</dbReference>
<feature type="domain" description="Swt1-like HEPN" evidence="3">
    <location>
        <begin position="9"/>
        <end position="123"/>
    </location>
</feature>
<dbReference type="KEGG" id="bly:A2T55_11190"/>
<evidence type="ECO:0000313" key="4">
    <source>
        <dbReference type="EMBL" id="AMT94271.1"/>
    </source>
</evidence>
<evidence type="ECO:0000313" key="5">
    <source>
        <dbReference type="Proteomes" id="UP000075950"/>
    </source>
</evidence>
<proteinExistence type="predicted"/>
<evidence type="ECO:0000259" key="3">
    <source>
        <dbReference type="Pfam" id="PF18731"/>
    </source>
</evidence>
<accession>A0A142NQI1</accession>
<dbReference type="RefSeq" id="WP_062861887.1">
    <property type="nucleotide sequence ID" value="NZ_CP014869.1"/>
</dbReference>
<sequence>MTTNTALGKIIDLLSLSLPPYIERVLAPHLNGFGWPVLLTELDKAKGKHPKTYAAHDLQAQLRVMTERLGSLGYPFSDPTRQISTMASELRITRNRWAHNEASDWFDVFRTADTAVRLFSFIGDGAGREQAEQFRSSALAELAGALKLPKSDESLRQAAERQAEAPEDADPTVVPSEKMTRRTNSETQLLGDERLPFEPWQVTVIGDQSVLDALPKKWAKERVRAVIAEIIEAEGPILDDRLATLVLRSFGMEKSYAARKKKIIYQASVSGAYLDESKFLWPAEMDPETWTEFRPSDGTADRPFLEISPREIGNAAVAVMELNGRLPRADLDAEVLSTFGRKRRTKAFLKHLEAGYRVALGAGRLCVDETEAWLSAKSDRGGAATAGSARGVR</sequence>
<gene>
    <name evidence="4" type="ORF">A2T55_11190</name>
</gene>
<dbReference type="Pfam" id="PF11784">
    <property type="entry name" value="DUF3320"/>
    <property type="match status" value="1"/>
</dbReference>
<feature type="compositionally biased region" description="Basic and acidic residues" evidence="1">
    <location>
        <begin position="151"/>
        <end position="164"/>
    </location>
</feature>
<feature type="domain" description="DUF3320" evidence="2">
    <location>
        <begin position="212"/>
        <end position="253"/>
    </location>
</feature>
<protein>
    <submittedName>
        <fullName evidence="4">Uncharacterized protein</fullName>
    </submittedName>
</protein>
<name>A0A142NQI1_BRELN</name>
<dbReference type="InterPro" id="IPR041650">
    <property type="entry name" value="HEPN_Swt1"/>
</dbReference>
<feature type="region of interest" description="Disordered" evidence="1">
    <location>
        <begin position="151"/>
        <end position="184"/>
    </location>
</feature>
<dbReference type="Proteomes" id="UP000075950">
    <property type="component" value="Chromosome"/>
</dbReference>
<evidence type="ECO:0000259" key="2">
    <source>
        <dbReference type="Pfam" id="PF11784"/>
    </source>
</evidence>
<evidence type="ECO:0000256" key="1">
    <source>
        <dbReference type="SAM" id="MobiDB-lite"/>
    </source>
</evidence>
<organism evidence="4 5">
    <name type="scientific">Brevibacterium linens</name>
    <dbReference type="NCBI Taxonomy" id="1703"/>
    <lineage>
        <taxon>Bacteria</taxon>
        <taxon>Bacillati</taxon>
        <taxon>Actinomycetota</taxon>
        <taxon>Actinomycetes</taxon>
        <taxon>Micrococcales</taxon>
        <taxon>Brevibacteriaceae</taxon>
        <taxon>Brevibacterium</taxon>
    </lineage>
</organism>
<dbReference type="AlphaFoldDB" id="A0A142NQI1"/>
<dbReference type="InterPro" id="IPR021754">
    <property type="entry name" value="DUF3320"/>
</dbReference>
<reference evidence="5" key="1">
    <citation type="submission" date="2016-03" db="EMBL/GenBank/DDBJ databases">
        <authorList>
            <person name="Ploux O."/>
        </authorList>
    </citation>
    <scope>NUCLEOTIDE SEQUENCE [LARGE SCALE GENOMIC DNA]</scope>
    <source>
        <strain evidence="5">BS258</strain>
    </source>
</reference>